<organism evidence="11 12">
    <name type="scientific">Spodoptera exigua</name>
    <name type="common">Beet armyworm</name>
    <name type="synonym">Noctua fulgens</name>
    <dbReference type="NCBI Taxonomy" id="7107"/>
    <lineage>
        <taxon>Eukaryota</taxon>
        <taxon>Metazoa</taxon>
        <taxon>Ecdysozoa</taxon>
        <taxon>Arthropoda</taxon>
        <taxon>Hexapoda</taxon>
        <taxon>Insecta</taxon>
        <taxon>Pterygota</taxon>
        <taxon>Neoptera</taxon>
        <taxon>Endopterygota</taxon>
        <taxon>Lepidoptera</taxon>
        <taxon>Glossata</taxon>
        <taxon>Ditrysia</taxon>
        <taxon>Noctuoidea</taxon>
        <taxon>Noctuidae</taxon>
        <taxon>Amphipyrinae</taxon>
        <taxon>Spodoptera</taxon>
    </lineage>
</organism>
<keyword evidence="7 8" id="KW-0464">Manganese</keyword>
<feature type="region of interest" description="Disordered" evidence="9">
    <location>
        <begin position="25"/>
        <end position="84"/>
    </location>
</feature>
<dbReference type="Proteomes" id="UP000648187">
    <property type="component" value="Unassembled WGS sequence"/>
</dbReference>
<proteinExistence type="inferred from homology"/>
<dbReference type="InterPro" id="IPR049132">
    <property type="entry name" value="FAN1-like_euk"/>
</dbReference>
<dbReference type="EMBL" id="JACKWZ010000001">
    <property type="protein sequence ID" value="KAF9424767.1"/>
    <property type="molecule type" value="Genomic_DNA"/>
</dbReference>
<dbReference type="CDD" id="cd22326">
    <property type="entry name" value="FAN1-like"/>
    <property type="match status" value="1"/>
</dbReference>
<keyword evidence="6 8" id="KW-0460">Magnesium</keyword>
<comment type="function">
    <text evidence="8">Nuclease required for the repair of DNA interstrand cross-links (ICL). Acts as a 5'-3' exonuclease that anchors at a cut end of DNA and cleaves DNA successively at every third nucleotide, allowing to excise an ICL from one strand through flanking incisions.</text>
</comment>
<reference evidence="11" key="1">
    <citation type="submission" date="2020-08" db="EMBL/GenBank/DDBJ databases">
        <title>Spodoptera exigua strain:BAW_Kor-Di-RS1 Genome sequencing and assembly.</title>
        <authorList>
            <person name="Kim J."/>
            <person name="Nam H.Y."/>
            <person name="Kwon M."/>
            <person name="Choi J.H."/>
            <person name="Cho S.R."/>
            <person name="Kim G.-H."/>
        </authorList>
    </citation>
    <scope>NUCLEOTIDE SEQUENCE</scope>
    <source>
        <strain evidence="11">BAW_Kor-Di-RS1</strain>
        <tissue evidence="11">Whole-body</tissue>
    </source>
</reference>
<dbReference type="PANTHER" id="PTHR15749:SF4">
    <property type="entry name" value="FANCONI-ASSOCIATED NUCLEASE 1"/>
    <property type="match status" value="1"/>
</dbReference>
<protein>
    <recommendedName>
        <fullName evidence="8">Fanconi-associated nuclease</fullName>
        <ecNumber evidence="8">3.1.4.1</ecNumber>
    </recommendedName>
</protein>
<keyword evidence="8" id="KW-0539">Nucleus</keyword>
<evidence type="ECO:0000256" key="1">
    <source>
        <dbReference type="ARBA" id="ARBA00000983"/>
    </source>
</evidence>
<dbReference type="Pfam" id="PF08774">
    <property type="entry name" value="VRR_NUC"/>
    <property type="match status" value="1"/>
</dbReference>
<dbReference type="InterPro" id="IPR033315">
    <property type="entry name" value="Fan1-like"/>
</dbReference>
<evidence type="ECO:0000259" key="10">
    <source>
        <dbReference type="SMART" id="SM00990"/>
    </source>
</evidence>
<dbReference type="InterPro" id="IPR011856">
    <property type="entry name" value="tRNA_endonuc-like_dom_sf"/>
</dbReference>
<dbReference type="SMART" id="SM00990">
    <property type="entry name" value="VRR_NUC"/>
    <property type="match status" value="1"/>
</dbReference>
<evidence type="ECO:0000256" key="2">
    <source>
        <dbReference type="ARBA" id="ARBA00005533"/>
    </source>
</evidence>
<dbReference type="GO" id="GO:0004528">
    <property type="term" value="F:phosphodiesterase I activity"/>
    <property type="evidence" value="ECO:0007669"/>
    <property type="project" value="UniProtKB-EC"/>
</dbReference>
<evidence type="ECO:0000256" key="5">
    <source>
        <dbReference type="ARBA" id="ARBA00022801"/>
    </source>
</evidence>
<evidence type="ECO:0000256" key="9">
    <source>
        <dbReference type="SAM" id="MobiDB-lite"/>
    </source>
</evidence>
<comment type="cofactor">
    <cofactor evidence="8">
        <name>Mg(2+)</name>
        <dbReference type="ChEBI" id="CHEBI:18420"/>
    </cofactor>
    <cofactor evidence="8">
        <name>Mn(2+)</name>
        <dbReference type="ChEBI" id="CHEBI:29035"/>
    </cofactor>
</comment>
<dbReference type="GO" id="GO:0017108">
    <property type="term" value="F:5'-flap endonuclease activity"/>
    <property type="evidence" value="ECO:0007669"/>
    <property type="project" value="TreeGrafter"/>
</dbReference>
<dbReference type="PANTHER" id="PTHR15749">
    <property type="entry name" value="FANCONI-ASSOCIATED NUCLEASE 1"/>
    <property type="match status" value="1"/>
</dbReference>
<accession>A0A835GVD6</accession>
<keyword evidence="8" id="KW-0227">DNA damage</keyword>
<keyword evidence="12" id="KW-1185">Reference proteome</keyword>
<evidence type="ECO:0000256" key="3">
    <source>
        <dbReference type="ARBA" id="ARBA00022722"/>
    </source>
</evidence>
<comment type="caution">
    <text evidence="11">The sequence shown here is derived from an EMBL/GenBank/DDBJ whole genome shotgun (WGS) entry which is preliminary data.</text>
</comment>
<comment type="catalytic activity">
    <reaction evidence="1 8">
        <text>Hydrolytically removes 5'-nucleotides successively from the 3'-hydroxy termini of 3'-hydroxy-terminated oligonucleotides.</text>
        <dbReference type="EC" id="3.1.4.1"/>
    </reaction>
</comment>
<evidence type="ECO:0000313" key="12">
    <source>
        <dbReference type="Proteomes" id="UP000648187"/>
    </source>
</evidence>
<evidence type="ECO:0000313" key="11">
    <source>
        <dbReference type="EMBL" id="KAF9424767.1"/>
    </source>
</evidence>
<feature type="domain" description="VRR-NUC" evidence="10">
    <location>
        <begin position="746"/>
        <end position="847"/>
    </location>
</feature>
<dbReference type="GO" id="GO:0070336">
    <property type="term" value="F:flap-structured DNA binding"/>
    <property type="evidence" value="ECO:0007669"/>
    <property type="project" value="TreeGrafter"/>
</dbReference>
<gene>
    <name evidence="11" type="ORF">HW555_000068</name>
</gene>
<keyword evidence="3 8" id="KW-0540">Nuclease</keyword>
<dbReference type="GO" id="GO:0046872">
    <property type="term" value="F:metal ion binding"/>
    <property type="evidence" value="ECO:0007669"/>
    <property type="project" value="UniProtKB-KW"/>
</dbReference>
<dbReference type="Gene3D" id="3.40.1350.10">
    <property type="match status" value="1"/>
</dbReference>
<keyword evidence="4 8" id="KW-0479">Metal-binding</keyword>
<comment type="subcellular location">
    <subcellularLocation>
        <location evidence="8">Nucleus</location>
    </subcellularLocation>
</comment>
<evidence type="ECO:0000256" key="6">
    <source>
        <dbReference type="ARBA" id="ARBA00022842"/>
    </source>
</evidence>
<dbReference type="GO" id="GO:0005634">
    <property type="term" value="C:nucleus"/>
    <property type="evidence" value="ECO:0007669"/>
    <property type="project" value="UniProtKB-SubCell"/>
</dbReference>
<dbReference type="EC" id="3.1.4.1" evidence="8"/>
<sequence>MSQQTTLTCYFKSKALPVELSRCGSNKMNKKRCLSTKKLPTPSTSSTPKSESLQTPKKKKVVLRQEEDTIILSSESEPEETPVKKPFKGISVRSIESLTSGANSSHFQSPNSSFVDPDASNSSSSTFVYTLSPGAVLGPVPTTPKSVSPGSKKYFSPTKKRIYKTRSPAKRNLADQFGEKTITPSPSDDFLYQTEQLDDKTSFLISIIDKYLKSDALRPLLAEESQNLLEKCMEVANPGKDLICRLYWRKPTWYRVKTLMEIVNNKKDVKTSSPDMLNLLSSLVTYGFLTAAGTEGESKLEFEDYVKLLKRPELLQIAKELKLKIQNKQDAIDALRNYCKLKPISNFLIRKGNKINDNSHRVLAILKTKTGHCYKMSKLAQATLYRLYVLMYLGIDYNIIRERRLELVLLYDKIKRETYPVDKDMVVDDASCVFHDKEEFDRYMEAHMLYESYLEKPSEDKCEIIKQAHTLYKGLGEGLMQRYKSLPPWLRRFTPPDIYIKIMVGGVEELKKSKTEEHYTLAIELLDTALGQIGFRQHKRHKWYSEKALILQSHLHNPESAANTLLQGFNSDMSENMKDALRPRALKLANQQNIDLDETLRSELQKHADKQSVIENKLPGDHIQKQPIDNYNQRGKLKFEMYSSEGRAIVNAEEYCCAHYINNGEYTKGEHLEGRIVSTIYTALFWDIIYSKPRGLTGIFMSHYQRYPLDMFSNNFYINRKTLVDERLSFIENCTDELLVEFLKRQWDERPETVMSDMLRTIGWENIREVVLCLRPRGVANICRRLALDYGYSRSGFPDLTIWNIATRKIKFVEVKTDADKPSVKQLQWLQYLLNHGIDAGFCYVGVNTTRSRARPSATNLEWDQILS</sequence>
<feature type="compositionally biased region" description="Low complexity" evidence="9">
    <location>
        <begin position="36"/>
        <end position="53"/>
    </location>
</feature>
<dbReference type="InterPro" id="IPR049126">
    <property type="entry name" value="FAN1-like_TPR"/>
</dbReference>
<comment type="similarity">
    <text evidence="2 8">Belongs to the FAN1 family.</text>
</comment>
<evidence type="ECO:0000256" key="8">
    <source>
        <dbReference type="RuleBase" id="RU365033"/>
    </source>
</evidence>
<keyword evidence="8" id="KW-0234">DNA repair</keyword>
<evidence type="ECO:0000256" key="4">
    <source>
        <dbReference type="ARBA" id="ARBA00022723"/>
    </source>
</evidence>
<keyword evidence="5 8" id="KW-0378">Hydrolase</keyword>
<dbReference type="AlphaFoldDB" id="A0A835GVD6"/>
<dbReference type="Pfam" id="PF21170">
    <property type="entry name" value="FAN1_TPR"/>
    <property type="match status" value="1"/>
</dbReference>
<dbReference type="GO" id="GO:0008409">
    <property type="term" value="F:5'-3' exonuclease activity"/>
    <property type="evidence" value="ECO:0007669"/>
    <property type="project" value="TreeGrafter"/>
</dbReference>
<dbReference type="GO" id="GO:0036297">
    <property type="term" value="P:interstrand cross-link repair"/>
    <property type="evidence" value="ECO:0007669"/>
    <property type="project" value="InterPro"/>
</dbReference>
<name>A0A835GVD6_SPOEX</name>
<dbReference type="InterPro" id="IPR014883">
    <property type="entry name" value="VRR_NUC"/>
</dbReference>
<evidence type="ECO:0000256" key="7">
    <source>
        <dbReference type="ARBA" id="ARBA00023211"/>
    </source>
</evidence>